<dbReference type="OrthoDB" id="1574204at2759"/>
<dbReference type="PROSITE" id="PS51450">
    <property type="entry name" value="LRR"/>
    <property type="match status" value="7"/>
</dbReference>
<dbReference type="SMART" id="SM00365">
    <property type="entry name" value="LRR_SD22"/>
    <property type="match status" value="8"/>
</dbReference>
<keyword evidence="1" id="KW-0433">Leucine-rich repeat</keyword>
<dbReference type="Proteomes" id="UP000694845">
    <property type="component" value="Unplaced"/>
</dbReference>
<dbReference type="InterPro" id="IPR032675">
    <property type="entry name" value="LRR_dom_sf"/>
</dbReference>
<dbReference type="AlphaFoldDB" id="A0A8B7XYL7"/>
<evidence type="ECO:0000313" key="4">
    <source>
        <dbReference type="Proteomes" id="UP000694845"/>
    </source>
</evidence>
<dbReference type="RefSeq" id="XP_022084871.1">
    <property type="nucleotide sequence ID" value="XM_022229179.1"/>
</dbReference>
<dbReference type="PANTHER" id="PTHR46652:SF3">
    <property type="entry name" value="LEUCINE-RICH REPEAT-CONTAINING PROTEIN 9"/>
    <property type="match status" value="1"/>
</dbReference>
<protein>
    <submittedName>
        <fullName evidence="5">Protein phosphatase 1 regulatory subunit 7-like</fullName>
    </submittedName>
</protein>
<feature type="region of interest" description="Disordered" evidence="3">
    <location>
        <begin position="1"/>
        <end position="122"/>
    </location>
</feature>
<accession>A0A8B7XYL7</accession>
<keyword evidence="2" id="KW-0677">Repeat</keyword>
<dbReference type="Gene3D" id="3.80.10.10">
    <property type="entry name" value="Ribonuclease Inhibitor"/>
    <property type="match status" value="2"/>
</dbReference>
<reference evidence="5" key="1">
    <citation type="submission" date="2025-08" db="UniProtKB">
        <authorList>
            <consortium name="RefSeq"/>
        </authorList>
    </citation>
    <scope>IDENTIFICATION</scope>
</reference>
<dbReference type="InterPro" id="IPR001611">
    <property type="entry name" value="Leu-rich_rpt"/>
</dbReference>
<dbReference type="InterPro" id="IPR003591">
    <property type="entry name" value="Leu-rich_rpt_typical-subtyp"/>
</dbReference>
<organism evidence="4 5">
    <name type="scientific">Acanthaster planci</name>
    <name type="common">Crown-of-thorns starfish</name>
    <dbReference type="NCBI Taxonomy" id="133434"/>
    <lineage>
        <taxon>Eukaryota</taxon>
        <taxon>Metazoa</taxon>
        <taxon>Echinodermata</taxon>
        <taxon>Eleutherozoa</taxon>
        <taxon>Asterozoa</taxon>
        <taxon>Asteroidea</taxon>
        <taxon>Valvatacea</taxon>
        <taxon>Valvatida</taxon>
        <taxon>Acanthasteridae</taxon>
        <taxon>Acanthaster</taxon>
    </lineage>
</organism>
<dbReference type="InterPro" id="IPR050836">
    <property type="entry name" value="SDS22/Internalin_LRR"/>
</dbReference>
<name>A0A8B7XYL7_ACAPL</name>
<feature type="compositionally biased region" description="Polar residues" evidence="3">
    <location>
        <begin position="108"/>
        <end position="122"/>
    </location>
</feature>
<dbReference type="SMART" id="SM00369">
    <property type="entry name" value="LRR_TYP"/>
    <property type="match status" value="6"/>
</dbReference>
<dbReference type="KEGG" id="aplc:110976138"/>
<evidence type="ECO:0000256" key="1">
    <source>
        <dbReference type="ARBA" id="ARBA00022614"/>
    </source>
</evidence>
<sequence length="532" mass="58522">MASFKPTVLQAKSKLAPISSRVNQNSEMTRRKSSTETPKNSCSAPAHNQRPATRIDLGRRVANGGDVTGHARNRPNSFKLVADDHTDKDLQANDRGQDVRFIDVPSEDGTSGQSDSKCQTVSPQEILEMSQESKYADVYEVTLHASNIGTVPNLEKFRNLRLLDLSCNFIKQITNLHHMKDLRELKLYGNEITSGSNLESLVELHTLQLQHNRIQSLGQCLSSLKKLKVLRLDSNCLRKLESREIAACSQLTFLDISSNKIETLTSLNCLSALEELHATHNGLRAVTDLSRCKKLNEVNLSYNKLTDISGLKGLPHVTILNLSHNSLTTGHMKALGKARSLQNLDVSNNQLAEVTCITELFPSLEVLNVSDNRILKWTSMCSLAKCSSLSELYLSGNPFCAEDGEKPSYHHDIQAMIPNLEILDGAHMTRSLSKSAPVMRPMSAVSALSARQVENQLKSVEEDLASLGASLTARFESVRSTMDSLPLDPPSPRPGTALSIHSVSTSDGSRPGSRCNSRNRILEAQVFASKNF</sequence>
<dbReference type="Pfam" id="PF13855">
    <property type="entry name" value="LRR_8"/>
    <property type="match status" value="2"/>
</dbReference>
<gene>
    <name evidence="5" type="primary">LOC110976138</name>
</gene>
<dbReference type="OMA" id="GEKPSYH"/>
<dbReference type="SUPFAM" id="SSF52058">
    <property type="entry name" value="L domain-like"/>
    <property type="match status" value="1"/>
</dbReference>
<dbReference type="GeneID" id="110976138"/>
<dbReference type="PANTHER" id="PTHR46652">
    <property type="entry name" value="LEUCINE-RICH REPEAT AND IQ DOMAIN-CONTAINING PROTEIN 1-RELATED"/>
    <property type="match status" value="1"/>
</dbReference>
<keyword evidence="4" id="KW-1185">Reference proteome</keyword>
<evidence type="ECO:0000256" key="3">
    <source>
        <dbReference type="SAM" id="MobiDB-lite"/>
    </source>
</evidence>
<feature type="compositionally biased region" description="Basic and acidic residues" evidence="3">
    <location>
        <begin position="81"/>
        <end position="101"/>
    </location>
</feature>
<evidence type="ECO:0000313" key="5">
    <source>
        <dbReference type="RefSeq" id="XP_022084871.1"/>
    </source>
</evidence>
<evidence type="ECO:0000256" key="2">
    <source>
        <dbReference type="ARBA" id="ARBA00022737"/>
    </source>
</evidence>
<proteinExistence type="predicted"/>